<dbReference type="GeneID" id="26161705"/>
<accession>A0A3E4KMQ2</accession>
<dbReference type="AlphaFoldDB" id="A0A3E4KMQ2"/>
<evidence type="ECO:0000313" key="6">
    <source>
        <dbReference type="Proteomes" id="UP000291191"/>
    </source>
</evidence>
<gene>
    <name evidence="1" type="ORF">DWX27_24045</name>
    <name evidence="2" type="ORF">DWZ32_08280</name>
    <name evidence="3" type="ORF">EAJ06_20025</name>
</gene>
<evidence type="ECO:0000313" key="5">
    <source>
        <dbReference type="Proteomes" id="UP000286003"/>
    </source>
</evidence>
<reference evidence="3 6" key="2">
    <citation type="journal article" date="2019" name="Science, e1252229">
        <title>Invertible promoters mediate bacterial phase variation, antibiotic resistance, and host adaptation in the gut.</title>
        <authorList>
            <person name="Jiang X."/>
            <person name="Hall A.B."/>
            <person name="Arthur T.D."/>
            <person name="Plichta D.R."/>
            <person name="Covington C.T."/>
            <person name="Poyet M."/>
            <person name="Crothers J."/>
            <person name="Moses P.L."/>
            <person name="Tolonen A.C."/>
            <person name="Vlamakis H."/>
            <person name="Alm E.J."/>
            <person name="Xavier R.J."/>
        </authorList>
    </citation>
    <scope>NUCLEOTIDE SEQUENCE [LARGE SCALE GENOMIC DNA]</scope>
    <source>
        <strain evidence="3">Bf_0095</strain>
        <strain evidence="6">bf_0095</strain>
    </source>
</reference>
<proteinExistence type="predicted"/>
<evidence type="ECO:0000313" key="4">
    <source>
        <dbReference type="Proteomes" id="UP000284772"/>
    </source>
</evidence>
<keyword evidence="6" id="KW-1185">Reference proteome</keyword>
<evidence type="ECO:0000313" key="1">
    <source>
        <dbReference type="EMBL" id="RGT43325.1"/>
    </source>
</evidence>
<comment type="caution">
    <text evidence="2">The sequence shown here is derived from an EMBL/GenBank/DDBJ whole genome shotgun (WGS) entry which is preliminary data.</text>
</comment>
<evidence type="ECO:0000313" key="2">
    <source>
        <dbReference type="EMBL" id="RHN07559.1"/>
    </source>
</evidence>
<protein>
    <submittedName>
        <fullName evidence="2">DUF3791 domain-containing protein</fullName>
    </submittedName>
</protein>
<sequence>MISDLLLWNKIGRIIVLLGERLNISSERALGIFYESETCGRLHDPETGLYLMGDLYIVNDVIRELQDKMG</sequence>
<dbReference type="EMBL" id="RCXO01000033">
    <property type="protein sequence ID" value="RYT77686.1"/>
    <property type="molecule type" value="Genomic_DNA"/>
</dbReference>
<reference evidence="4 5" key="1">
    <citation type="submission" date="2018-08" db="EMBL/GenBank/DDBJ databases">
        <title>A genome reference for cultivated species of the human gut microbiota.</title>
        <authorList>
            <person name="Zou Y."/>
            <person name="Xue W."/>
            <person name="Luo G."/>
        </authorList>
    </citation>
    <scope>NUCLEOTIDE SEQUENCE [LARGE SCALE GENOMIC DNA]</scope>
    <source>
        <strain evidence="1 4">AF19-10AC</strain>
        <strain evidence="2 5">AF31-23</strain>
    </source>
</reference>
<dbReference type="RefSeq" id="WP_007667054.1">
    <property type="nucleotide sequence ID" value="NZ_BAABZC010000005.1"/>
</dbReference>
<dbReference type="OrthoDB" id="1029717at2"/>
<dbReference type="Proteomes" id="UP000291191">
    <property type="component" value="Unassembled WGS sequence"/>
</dbReference>
<organism evidence="2 5">
    <name type="scientific">Bacteroides intestinalis</name>
    <dbReference type="NCBI Taxonomy" id="329854"/>
    <lineage>
        <taxon>Bacteria</taxon>
        <taxon>Pseudomonadati</taxon>
        <taxon>Bacteroidota</taxon>
        <taxon>Bacteroidia</taxon>
        <taxon>Bacteroidales</taxon>
        <taxon>Bacteroidaceae</taxon>
        <taxon>Bacteroides</taxon>
    </lineage>
</organism>
<dbReference type="EMBL" id="QRQM01000008">
    <property type="protein sequence ID" value="RHN07559.1"/>
    <property type="molecule type" value="Genomic_DNA"/>
</dbReference>
<dbReference type="Proteomes" id="UP000284772">
    <property type="component" value="Unassembled WGS sequence"/>
</dbReference>
<dbReference type="EMBL" id="QRWT01000064">
    <property type="protein sequence ID" value="RGT43325.1"/>
    <property type="molecule type" value="Genomic_DNA"/>
</dbReference>
<dbReference type="Proteomes" id="UP000286003">
    <property type="component" value="Unassembled WGS sequence"/>
</dbReference>
<name>A0A3E4KMQ2_9BACE</name>
<evidence type="ECO:0000313" key="3">
    <source>
        <dbReference type="EMBL" id="RYT77686.1"/>
    </source>
</evidence>